<reference evidence="5 6" key="1">
    <citation type="submission" date="2013-11" db="EMBL/GenBank/DDBJ databases">
        <title>Genome sequencing of Stegodyphus mimosarum.</title>
        <authorList>
            <person name="Bechsgaard J."/>
        </authorList>
    </citation>
    <scope>NUCLEOTIDE SEQUENCE [LARGE SCALE GENOMIC DNA]</scope>
</reference>
<protein>
    <recommendedName>
        <fullName evidence="2">15-oxoprostaglandin 13-reductase</fullName>
        <ecNumber evidence="2">1.3.1.48</ecNumber>
    </recommendedName>
</protein>
<evidence type="ECO:0000313" key="6">
    <source>
        <dbReference type="Proteomes" id="UP000054359"/>
    </source>
</evidence>
<proteinExistence type="inferred from homology"/>
<dbReference type="Gene3D" id="3.40.50.720">
    <property type="entry name" value="NAD(P)-binding Rossmann-like Domain"/>
    <property type="match status" value="1"/>
</dbReference>
<dbReference type="STRING" id="407821.A0A087T7D5"/>
<dbReference type="SUPFAM" id="SSF51735">
    <property type="entry name" value="NAD(P)-binding Rossmann-fold domains"/>
    <property type="match status" value="1"/>
</dbReference>
<dbReference type="EMBL" id="KK113780">
    <property type="protein sequence ID" value="KFM61024.1"/>
    <property type="molecule type" value="Genomic_DNA"/>
</dbReference>
<dbReference type="Pfam" id="PF00107">
    <property type="entry name" value="ADH_zinc_N"/>
    <property type="match status" value="1"/>
</dbReference>
<gene>
    <name evidence="5" type="ORF">X975_20256</name>
</gene>
<evidence type="ECO:0000256" key="3">
    <source>
        <dbReference type="ARBA" id="ARBA00023002"/>
    </source>
</evidence>
<dbReference type="InterPro" id="IPR013149">
    <property type="entry name" value="ADH-like_C"/>
</dbReference>
<dbReference type="InterPro" id="IPR013154">
    <property type="entry name" value="ADH-like_N"/>
</dbReference>
<dbReference type="SUPFAM" id="SSF50129">
    <property type="entry name" value="GroES-like"/>
    <property type="match status" value="1"/>
</dbReference>
<dbReference type="GO" id="GO:0047522">
    <property type="term" value="F:15-oxoprostaglandin 13-reductase [NAD(P)+] activity"/>
    <property type="evidence" value="ECO:0007669"/>
    <property type="project" value="UniProtKB-EC"/>
</dbReference>
<dbReference type="InterPro" id="IPR020843">
    <property type="entry name" value="ER"/>
</dbReference>
<accession>A0A087T7D5</accession>
<dbReference type="OMA" id="GWEREDI"/>
<organism evidence="5 6">
    <name type="scientific">Stegodyphus mimosarum</name>
    <name type="common">African social velvet spider</name>
    <dbReference type="NCBI Taxonomy" id="407821"/>
    <lineage>
        <taxon>Eukaryota</taxon>
        <taxon>Metazoa</taxon>
        <taxon>Ecdysozoa</taxon>
        <taxon>Arthropoda</taxon>
        <taxon>Chelicerata</taxon>
        <taxon>Arachnida</taxon>
        <taxon>Araneae</taxon>
        <taxon>Araneomorphae</taxon>
        <taxon>Entelegynae</taxon>
        <taxon>Eresoidea</taxon>
        <taxon>Eresidae</taxon>
        <taxon>Stegodyphus</taxon>
    </lineage>
</organism>
<keyword evidence="3" id="KW-0560">Oxidoreductase</keyword>
<feature type="domain" description="Enoyl reductase (ER)" evidence="4">
    <location>
        <begin position="19"/>
        <end position="344"/>
    </location>
</feature>
<dbReference type="Pfam" id="PF08240">
    <property type="entry name" value="ADH_N"/>
    <property type="match status" value="1"/>
</dbReference>
<dbReference type="AlphaFoldDB" id="A0A087T7D5"/>
<dbReference type="EC" id="1.3.1.48" evidence="2"/>
<dbReference type="SMART" id="SM00829">
    <property type="entry name" value="PKS_ER"/>
    <property type="match status" value="1"/>
</dbReference>
<name>A0A087T7D5_STEMI</name>
<dbReference type="FunFam" id="3.40.50.720:FF:000121">
    <property type="entry name" value="Prostaglandin reductase 2"/>
    <property type="match status" value="1"/>
</dbReference>
<dbReference type="PANTHER" id="PTHR43677">
    <property type="entry name" value="SHORT-CHAIN DEHYDROGENASE/REDUCTASE"/>
    <property type="match status" value="1"/>
</dbReference>
<comment type="similarity">
    <text evidence="1">Belongs to the zinc-containing alcohol dehydrogenase family. Quinone oxidoreductase subfamily.</text>
</comment>
<evidence type="ECO:0000313" key="5">
    <source>
        <dbReference type="EMBL" id="KFM61024.1"/>
    </source>
</evidence>
<feature type="non-terminal residue" evidence="5">
    <location>
        <position position="347"/>
    </location>
</feature>
<keyword evidence="6" id="KW-1185">Reference proteome</keyword>
<dbReference type="Proteomes" id="UP000054359">
    <property type="component" value="Unassembled WGS sequence"/>
</dbReference>
<dbReference type="Gene3D" id="3.90.180.10">
    <property type="entry name" value="Medium-chain alcohol dehydrogenases, catalytic domain"/>
    <property type="match status" value="1"/>
</dbReference>
<dbReference type="InterPro" id="IPR002364">
    <property type="entry name" value="Quin_OxRdtase/zeta-crystal_CS"/>
</dbReference>
<dbReference type="PROSITE" id="PS01162">
    <property type="entry name" value="QOR_ZETA_CRYSTAL"/>
    <property type="match status" value="1"/>
</dbReference>
<dbReference type="OrthoDB" id="809632at2759"/>
<evidence type="ECO:0000259" key="4">
    <source>
        <dbReference type="SMART" id="SM00829"/>
    </source>
</evidence>
<sequence>MAQKPITYKKLVCRKLSKDFREAVVIETVNMCHPKKGEICVKNKFVGINASDVNITKGIYFGEGKVPFDIGFEAVGEVVAVGDDVKNFTVGQNVAYMSSKLGAYSEYCCLETKVAFPVSEAKSDYLVLLASGLTAAIGLDKAGRITEGDTVLITAAAGGTGHIAVQWAKAVGCRVIGTCSTTDKEKVLKELGCDRVINYKTEDLGEVLSKEYPKGVSVIWETIGGKVFETCLKNLGEKGRLLIIGGTSFYKSESEKAMGNVDISYAPQMLLAKSAALQGFLSLHFPECFETYFKHLKERIEKGELKAIIDTGKDTTGTEFIGMEGVIRGVEHLHSGKNIGKVVARVF</sequence>
<dbReference type="GO" id="GO:0005739">
    <property type="term" value="C:mitochondrion"/>
    <property type="evidence" value="ECO:0007669"/>
    <property type="project" value="TreeGrafter"/>
</dbReference>
<dbReference type="PANTHER" id="PTHR43677:SF3">
    <property type="entry name" value="PROSTAGLANDIN REDUCTASE 3"/>
    <property type="match status" value="1"/>
</dbReference>
<evidence type="ECO:0000256" key="2">
    <source>
        <dbReference type="ARBA" id="ARBA00011981"/>
    </source>
</evidence>
<evidence type="ECO:0000256" key="1">
    <source>
        <dbReference type="ARBA" id="ARBA00010371"/>
    </source>
</evidence>
<dbReference type="InterPro" id="IPR051397">
    <property type="entry name" value="Zn-ADH-like_protein"/>
</dbReference>
<dbReference type="InterPro" id="IPR011032">
    <property type="entry name" value="GroES-like_sf"/>
</dbReference>
<dbReference type="GO" id="GO:0008270">
    <property type="term" value="F:zinc ion binding"/>
    <property type="evidence" value="ECO:0007669"/>
    <property type="project" value="InterPro"/>
</dbReference>
<dbReference type="InterPro" id="IPR036291">
    <property type="entry name" value="NAD(P)-bd_dom_sf"/>
</dbReference>